<gene>
    <name evidence="1" type="ORF">ACFQEU_07925</name>
</gene>
<dbReference type="Proteomes" id="UP001596442">
    <property type="component" value="Unassembled WGS sequence"/>
</dbReference>
<evidence type="ECO:0000313" key="1">
    <source>
        <dbReference type="EMBL" id="MFC6753391.1"/>
    </source>
</evidence>
<accession>A0ABD5SAC5</accession>
<dbReference type="Gene3D" id="2.30.110.10">
    <property type="entry name" value="Electron Transport, Fmn-binding Protein, Chain A"/>
    <property type="match status" value="1"/>
</dbReference>
<dbReference type="RefSeq" id="WP_379780953.1">
    <property type="nucleotide sequence ID" value="NZ_JBHSWW010000091.1"/>
</dbReference>
<name>A0ABD5SAC5_9EURY</name>
<organism evidence="1 2">
    <name type="scientific">Halorubrum tibetense</name>
    <dbReference type="NCBI Taxonomy" id="175631"/>
    <lineage>
        <taxon>Archaea</taxon>
        <taxon>Methanobacteriati</taxon>
        <taxon>Methanobacteriota</taxon>
        <taxon>Stenosarchaea group</taxon>
        <taxon>Halobacteria</taxon>
        <taxon>Halobacteriales</taxon>
        <taxon>Haloferacaceae</taxon>
        <taxon>Halorubrum</taxon>
    </lineage>
</organism>
<keyword evidence="2" id="KW-1185">Reference proteome</keyword>
<dbReference type="EMBL" id="JBHSWW010000091">
    <property type="protein sequence ID" value="MFC6753391.1"/>
    <property type="molecule type" value="Genomic_DNA"/>
</dbReference>
<dbReference type="InterPro" id="IPR024747">
    <property type="entry name" value="Pyridox_Oxase-rel"/>
</dbReference>
<reference evidence="1 2" key="1">
    <citation type="journal article" date="2019" name="Int. J. Syst. Evol. Microbiol.">
        <title>The Global Catalogue of Microorganisms (GCM) 10K type strain sequencing project: providing services to taxonomists for standard genome sequencing and annotation.</title>
        <authorList>
            <consortium name="The Broad Institute Genomics Platform"/>
            <consortium name="The Broad Institute Genome Sequencing Center for Infectious Disease"/>
            <person name="Wu L."/>
            <person name="Ma J."/>
        </authorList>
    </citation>
    <scope>NUCLEOTIDE SEQUENCE [LARGE SCALE GENOMIC DNA]</scope>
    <source>
        <strain evidence="1 2">CGMCC 1.3239</strain>
    </source>
</reference>
<dbReference type="SUPFAM" id="SSF50475">
    <property type="entry name" value="FMN-binding split barrel"/>
    <property type="match status" value="1"/>
</dbReference>
<dbReference type="Pfam" id="PF12900">
    <property type="entry name" value="Pyridox_ox_2"/>
    <property type="match status" value="1"/>
</dbReference>
<evidence type="ECO:0000313" key="2">
    <source>
        <dbReference type="Proteomes" id="UP001596442"/>
    </source>
</evidence>
<sequence length="152" mass="16995">MNHVEYAYTTGMDDESVEQRLRTADSGVLALATGNDAYAIPLAHYYDGDGLYFRLGLTEGGTKRTFLESTETACYVLYGADPTNDPKAFDSWSIVVSGRLTDLTEADRQRFDTAEINDCFSPIRVFDEAIEDIEVTVRKLDIERISGRTTEN</sequence>
<comment type="caution">
    <text evidence="1">The sequence shown here is derived from an EMBL/GenBank/DDBJ whole genome shotgun (WGS) entry which is preliminary data.</text>
</comment>
<dbReference type="AlphaFoldDB" id="A0ABD5SAC5"/>
<dbReference type="InterPro" id="IPR012349">
    <property type="entry name" value="Split_barrel_FMN-bd"/>
</dbReference>
<proteinExistence type="predicted"/>
<protein>
    <submittedName>
        <fullName evidence="1">Pyridoxamine 5'-phosphate oxidase family protein</fullName>
    </submittedName>
</protein>